<dbReference type="Proteomes" id="UP000297989">
    <property type="component" value="Unassembled WGS sequence"/>
</dbReference>
<reference evidence="5 6" key="1">
    <citation type="submission" date="2018-03" db="EMBL/GenBank/DDBJ databases">
        <title>Non-Typhoidal Salmonella genome sequencing and assembly.</title>
        <authorList>
            <person name="Matchawe C."/>
        </authorList>
    </citation>
    <scope>NUCLEOTIDE SEQUENCE [LARGE SCALE GENOMIC DNA]</scope>
    <source>
        <strain evidence="5 6">8EV</strain>
    </source>
</reference>
<dbReference type="PANTHER" id="PTHR33121">
    <property type="entry name" value="CYCLIC DI-GMP PHOSPHODIESTERASE PDEF"/>
    <property type="match status" value="1"/>
</dbReference>
<name>A0A659RX74_SALET</name>
<protein>
    <recommendedName>
        <fullName evidence="3">Anti-FlhC(2)FlhD(4) factor YdiV</fullName>
    </recommendedName>
</protein>
<feature type="non-terminal residue" evidence="5">
    <location>
        <position position="1"/>
    </location>
</feature>
<accession>A0A659RX74</accession>
<organism evidence="5 6">
    <name type="scientific">Salmonella enterica subsp. enterica serovar Poona</name>
    <dbReference type="NCBI Taxonomy" id="436295"/>
    <lineage>
        <taxon>Bacteria</taxon>
        <taxon>Pseudomonadati</taxon>
        <taxon>Pseudomonadota</taxon>
        <taxon>Gammaproteobacteria</taxon>
        <taxon>Enterobacterales</taxon>
        <taxon>Enterobacteriaceae</taxon>
        <taxon>Salmonella</taxon>
    </lineage>
</organism>
<evidence type="ECO:0000256" key="3">
    <source>
        <dbReference type="ARBA" id="ARBA00018009"/>
    </source>
</evidence>
<dbReference type="SMART" id="SM00052">
    <property type="entry name" value="EAL"/>
    <property type="match status" value="1"/>
</dbReference>
<dbReference type="GO" id="GO:0071111">
    <property type="term" value="F:cyclic-guanylate-specific phosphodiesterase activity"/>
    <property type="evidence" value="ECO:0007669"/>
    <property type="project" value="InterPro"/>
</dbReference>
<dbReference type="PANTHER" id="PTHR33121:SF70">
    <property type="entry name" value="SIGNALING PROTEIN YKOW"/>
    <property type="match status" value="1"/>
</dbReference>
<evidence type="ECO:0000256" key="2">
    <source>
        <dbReference type="ARBA" id="ARBA00011576"/>
    </source>
</evidence>
<evidence type="ECO:0000313" key="6">
    <source>
        <dbReference type="Proteomes" id="UP000297989"/>
    </source>
</evidence>
<dbReference type="AlphaFoldDB" id="A0A659RX74"/>
<dbReference type="InterPro" id="IPR050706">
    <property type="entry name" value="Cyclic-di-GMP_PDE-like"/>
</dbReference>
<evidence type="ECO:0000313" key="5">
    <source>
        <dbReference type="EMBL" id="TGD08224.1"/>
    </source>
</evidence>
<sequence length="128" mass="14387">LLETAPRALAGLHHLRQLGAQIHLDDFGTGYSSLSQLARFPIDAVKLDQAFVRDIHKQPLSQSLVRAIVAVAQALNLQVIAEGVENAKEDAFLTKNGVNERQGFLFAKPMPAVSFERWYKRYQTKKMR</sequence>
<dbReference type="EMBL" id="PYKK01002045">
    <property type="protein sequence ID" value="TGD08224.1"/>
    <property type="molecule type" value="Genomic_DNA"/>
</dbReference>
<comment type="caution">
    <text evidence="5">The sequence shown here is derived from an EMBL/GenBank/DDBJ whole genome shotgun (WGS) entry which is preliminary data.</text>
</comment>
<comment type="similarity">
    <text evidence="1">Belongs to the YdiV family.</text>
</comment>
<feature type="domain" description="EAL" evidence="4">
    <location>
        <begin position="1"/>
        <end position="123"/>
    </location>
</feature>
<evidence type="ECO:0000259" key="4">
    <source>
        <dbReference type="PROSITE" id="PS50883"/>
    </source>
</evidence>
<dbReference type="InterPro" id="IPR035919">
    <property type="entry name" value="EAL_sf"/>
</dbReference>
<dbReference type="Gene3D" id="3.20.20.450">
    <property type="entry name" value="EAL domain"/>
    <property type="match status" value="1"/>
</dbReference>
<dbReference type="Pfam" id="PF00563">
    <property type="entry name" value="EAL"/>
    <property type="match status" value="1"/>
</dbReference>
<dbReference type="InterPro" id="IPR001633">
    <property type="entry name" value="EAL_dom"/>
</dbReference>
<comment type="subunit">
    <text evidence="2">Interacts with FlhD in the FlhC(2)FlhD(4) heterohexamer, inhibiting its ability to activate transcription.</text>
</comment>
<dbReference type="CDD" id="cd01948">
    <property type="entry name" value="EAL"/>
    <property type="match status" value="1"/>
</dbReference>
<evidence type="ECO:0000256" key="1">
    <source>
        <dbReference type="ARBA" id="ARBA00010927"/>
    </source>
</evidence>
<dbReference type="PROSITE" id="PS50883">
    <property type="entry name" value="EAL"/>
    <property type="match status" value="1"/>
</dbReference>
<dbReference type="SUPFAM" id="SSF141868">
    <property type="entry name" value="EAL domain-like"/>
    <property type="match status" value="1"/>
</dbReference>
<gene>
    <name evidence="5" type="ORF">C9F10_30525</name>
</gene>
<proteinExistence type="inferred from homology"/>